<dbReference type="EMBL" id="JAAKZV010000037">
    <property type="protein sequence ID" value="NGN64563.1"/>
    <property type="molecule type" value="Genomic_DNA"/>
</dbReference>
<reference evidence="2 3" key="1">
    <citation type="submission" date="2020-02" db="EMBL/GenBank/DDBJ databases">
        <title>Whole-genome analyses of novel actinobacteria.</title>
        <authorList>
            <person name="Sahin N."/>
        </authorList>
    </citation>
    <scope>NUCLEOTIDE SEQUENCE [LARGE SCALE GENOMIC DNA]</scope>
    <source>
        <strain evidence="2 3">A7024</strain>
    </source>
</reference>
<evidence type="ECO:0008006" key="4">
    <source>
        <dbReference type="Google" id="ProtNLM"/>
    </source>
</evidence>
<dbReference type="Proteomes" id="UP000481583">
    <property type="component" value="Unassembled WGS sequence"/>
</dbReference>
<proteinExistence type="predicted"/>
<keyword evidence="1" id="KW-1133">Transmembrane helix</keyword>
<gene>
    <name evidence="2" type="ORF">G5C51_11695</name>
</gene>
<feature type="transmembrane region" description="Helical" evidence="1">
    <location>
        <begin position="144"/>
        <end position="165"/>
    </location>
</feature>
<keyword evidence="1" id="KW-0472">Membrane</keyword>
<protein>
    <recommendedName>
        <fullName evidence="4">Integral membrane protein</fullName>
    </recommendedName>
</protein>
<dbReference type="RefSeq" id="WP_165236119.1">
    <property type="nucleotide sequence ID" value="NZ_JAAKZV010000037.1"/>
</dbReference>
<evidence type="ECO:0000313" key="3">
    <source>
        <dbReference type="Proteomes" id="UP000481583"/>
    </source>
</evidence>
<sequence>MKQRLWSWRWRESPLRRGVDVAEGWLILAAVTLAAVGGLLAGVRTAGAVDDYLDRQRVERQRTPAVLLQNPKQPPRVDGTSEVHGERTRAKVRWLDGDGRPHRAMTRVASDLKVGQTTQVWTDTSGRRILPAPASGGQAAVQSAFTGASAALGVVALVAVGCRLGQRRIDRARERWWAAEWARVGPEWRRNDA</sequence>
<dbReference type="PANTHER" id="PTHR42305:SF1">
    <property type="entry name" value="MEMBRANE PROTEIN RV1733C-RELATED"/>
    <property type="match status" value="1"/>
</dbReference>
<name>A0A6G4TXM4_9ACTN</name>
<comment type="caution">
    <text evidence="2">The sequence shown here is derived from an EMBL/GenBank/DDBJ whole genome shotgun (WGS) entry which is preliminary data.</text>
</comment>
<dbReference type="InterPro" id="IPR039708">
    <property type="entry name" value="MT1774/Rv1733c-like"/>
</dbReference>
<evidence type="ECO:0000313" key="2">
    <source>
        <dbReference type="EMBL" id="NGN64563.1"/>
    </source>
</evidence>
<evidence type="ECO:0000256" key="1">
    <source>
        <dbReference type="SAM" id="Phobius"/>
    </source>
</evidence>
<feature type="transmembrane region" description="Helical" evidence="1">
    <location>
        <begin position="21"/>
        <end position="43"/>
    </location>
</feature>
<keyword evidence="3" id="KW-1185">Reference proteome</keyword>
<organism evidence="2 3">
    <name type="scientific">Streptomyces coryli</name>
    <dbReference type="NCBI Taxonomy" id="1128680"/>
    <lineage>
        <taxon>Bacteria</taxon>
        <taxon>Bacillati</taxon>
        <taxon>Actinomycetota</taxon>
        <taxon>Actinomycetes</taxon>
        <taxon>Kitasatosporales</taxon>
        <taxon>Streptomycetaceae</taxon>
        <taxon>Streptomyces</taxon>
    </lineage>
</organism>
<dbReference type="AlphaFoldDB" id="A0A6G4TXM4"/>
<accession>A0A6G4TXM4</accession>
<keyword evidence="1" id="KW-0812">Transmembrane</keyword>
<dbReference type="PANTHER" id="PTHR42305">
    <property type="entry name" value="MEMBRANE PROTEIN RV1733C-RELATED"/>
    <property type="match status" value="1"/>
</dbReference>